<organism evidence="2 3">
    <name type="scientific">Lentinula guzmanii</name>
    <dbReference type="NCBI Taxonomy" id="2804957"/>
    <lineage>
        <taxon>Eukaryota</taxon>
        <taxon>Fungi</taxon>
        <taxon>Dikarya</taxon>
        <taxon>Basidiomycota</taxon>
        <taxon>Agaricomycotina</taxon>
        <taxon>Agaricomycetes</taxon>
        <taxon>Agaricomycetidae</taxon>
        <taxon>Agaricales</taxon>
        <taxon>Marasmiineae</taxon>
        <taxon>Omphalotaceae</taxon>
        <taxon>Lentinula</taxon>
    </lineage>
</organism>
<evidence type="ECO:0000313" key="2">
    <source>
        <dbReference type="EMBL" id="KAJ3720281.1"/>
    </source>
</evidence>
<dbReference type="Proteomes" id="UP001176059">
    <property type="component" value="Unassembled WGS sequence"/>
</dbReference>
<protein>
    <recommendedName>
        <fullName evidence="1">DUF6697 domain-containing protein</fullName>
    </recommendedName>
</protein>
<sequence>MQAIVKETIEGRKNTSPQNTYEVNQLYAAGALKVAVIALQCVGFNHSMYRLLEHASKCTLSAVTAENRKPKPPLSSQATVKNLFDGSSESKNGSVSNNRSPGYSLGLGLGLGSGNIWNTNLGFGLVASREKVKNKILHNINVE</sequence>
<name>A0AA38MXI5_9AGAR</name>
<dbReference type="InterPro" id="IPR046520">
    <property type="entry name" value="DUF6697"/>
</dbReference>
<comment type="caution">
    <text evidence="2">The sequence shown here is derived from an EMBL/GenBank/DDBJ whole genome shotgun (WGS) entry which is preliminary data.</text>
</comment>
<evidence type="ECO:0000313" key="3">
    <source>
        <dbReference type="Proteomes" id="UP001176059"/>
    </source>
</evidence>
<reference evidence="2" key="2">
    <citation type="journal article" date="2023" name="Proc. Natl. Acad. Sci. U.S.A.">
        <title>A global phylogenomic analysis of the shiitake genus Lentinula.</title>
        <authorList>
            <person name="Sierra-Patev S."/>
            <person name="Min B."/>
            <person name="Naranjo-Ortiz M."/>
            <person name="Looney B."/>
            <person name="Konkel Z."/>
            <person name="Slot J.C."/>
            <person name="Sakamoto Y."/>
            <person name="Steenwyk J.L."/>
            <person name="Rokas A."/>
            <person name="Carro J."/>
            <person name="Camarero S."/>
            <person name="Ferreira P."/>
            <person name="Molpeceres G."/>
            <person name="Ruiz-Duenas F.J."/>
            <person name="Serrano A."/>
            <person name="Henrissat B."/>
            <person name="Drula E."/>
            <person name="Hughes K.W."/>
            <person name="Mata J.L."/>
            <person name="Ishikawa N.K."/>
            <person name="Vargas-Isla R."/>
            <person name="Ushijima S."/>
            <person name="Smith C.A."/>
            <person name="Donoghue J."/>
            <person name="Ahrendt S."/>
            <person name="Andreopoulos W."/>
            <person name="He G."/>
            <person name="LaButti K."/>
            <person name="Lipzen A."/>
            <person name="Ng V."/>
            <person name="Riley R."/>
            <person name="Sandor L."/>
            <person name="Barry K."/>
            <person name="Martinez A.T."/>
            <person name="Xiao Y."/>
            <person name="Gibbons J.G."/>
            <person name="Terashima K."/>
            <person name="Grigoriev I.V."/>
            <person name="Hibbett D."/>
        </authorList>
    </citation>
    <scope>NUCLEOTIDE SEQUENCE</scope>
    <source>
        <strain evidence="2">ET3784</strain>
    </source>
</reference>
<dbReference type="EMBL" id="JANVFO010000062">
    <property type="protein sequence ID" value="KAJ3720281.1"/>
    <property type="molecule type" value="Genomic_DNA"/>
</dbReference>
<evidence type="ECO:0000259" key="1">
    <source>
        <dbReference type="Pfam" id="PF20411"/>
    </source>
</evidence>
<dbReference type="Pfam" id="PF20411">
    <property type="entry name" value="DUF6697"/>
    <property type="match status" value="1"/>
</dbReference>
<proteinExistence type="predicted"/>
<gene>
    <name evidence="2" type="ORF">DFJ43DRAFT_1095899</name>
</gene>
<accession>A0AA38MXI5</accession>
<reference evidence="2" key="1">
    <citation type="submission" date="2022-08" db="EMBL/GenBank/DDBJ databases">
        <authorList>
            <consortium name="DOE Joint Genome Institute"/>
            <person name="Min B."/>
            <person name="Sierra-Patev S."/>
            <person name="Naranjo-Ortiz M."/>
            <person name="Looney B."/>
            <person name="Konkel Z."/>
            <person name="Slot J.C."/>
            <person name="Sakamoto Y."/>
            <person name="Steenwyk J.L."/>
            <person name="Rokas A."/>
            <person name="Carro J."/>
            <person name="Camarero S."/>
            <person name="Ferreira P."/>
            <person name="Molpeceres G."/>
            <person name="Ruiz-duenas F.J."/>
            <person name="Serrano A."/>
            <person name="Henrissat B."/>
            <person name="Drula E."/>
            <person name="Hughes K.W."/>
            <person name="Mata J.L."/>
            <person name="Ishikawa N.K."/>
            <person name="Vargas-Isla R."/>
            <person name="Ushijima S."/>
            <person name="Smith C.A."/>
            <person name="Ahrendt S."/>
            <person name="Andreopoulos W."/>
            <person name="He G."/>
            <person name="LaButti K."/>
            <person name="Lipzen A."/>
            <person name="Ng V."/>
            <person name="Riley R."/>
            <person name="Sandor L."/>
            <person name="Barry K."/>
            <person name="Martinez A.T."/>
            <person name="Xiao Y."/>
            <person name="Gibbons J.G."/>
            <person name="Terashima K."/>
            <person name="Hibbett D.S."/>
            <person name="Grigoriev I.V."/>
        </authorList>
    </citation>
    <scope>NUCLEOTIDE SEQUENCE</scope>
    <source>
        <strain evidence="2">ET3784</strain>
    </source>
</reference>
<keyword evidence="3" id="KW-1185">Reference proteome</keyword>
<dbReference type="AlphaFoldDB" id="A0AA38MXI5"/>
<feature type="domain" description="DUF6697" evidence="1">
    <location>
        <begin position="13"/>
        <end position="54"/>
    </location>
</feature>